<dbReference type="Proteomes" id="UP000027222">
    <property type="component" value="Unassembled WGS sequence"/>
</dbReference>
<dbReference type="AlphaFoldDB" id="A0A067SFU5"/>
<dbReference type="EMBL" id="KL142422">
    <property type="protein sequence ID" value="KDR66604.1"/>
    <property type="molecule type" value="Genomic_DNA"/>
</dbReference>
<dbReference type="Pfam" id="PF01693">
    <property type="entry name" value="Cauli_VI"/>
    <property type="match status" value="1"/>
</dbReference>
<dbReference type="InterPro" id="IPR009027">
    <property type="entry name" value="Ribosomal_bL9/RNase_H1_N"/>
</dbReference>
<accession>A0A067SFU5</accession>
<proteinExistence type="predicted"/>
<dbReference type="InterPro" id="IPR037056">
    <property type="entry name" value="RNase_H1_N_sf"/>
</dbReference>
<evidence type="ECO:0000313" key="3">
    <source>
        <dbReference type="Proteomes" id="UP000027222"/>
    </source>
</evidence>
<dbReference type="HOGENOM" id="CLU_156966_0_0_1"/>
<evidence type="ECO:0000259" key="1">
    <source>
        <dbReference type="Pfam" id="PF01693"/>
    </source>
</evidence>
<feature type="domain" description="Ribonuclease H1 N-terminal" evidence="1">
    <location>
        <begin position="1"/>
        <end position="44"/>
    </location>
</feature>
<dbReference type="OrthoDB" id="3270804at2759"/>
<feature type="non-terminal residue" evidence="2">
    <location>
        <position position="1"/>
    </location>
</feature>
<dbReference type="SUPFAM" id="SSF55658">
    <property type="entry name" value="L9 N-domain-like"/>
    <property type="match status" value="1"/>
</dbReference>
<sequence>KYYVVFVGKSTGVYFGCWDDVRCLTDIVSGSKYKSYKTHEEASNAYWDAKLSNRVECIRNPGDEDFYGPLEDAVQ</sequence>
<evidence type="ECO:0000313" key="2">
    <source>
        <dbReference type="EMBL" id="KDR66604.1"/>
    </source>
</evidence>
<protein>
    <recommendedName>
        <fullName evidence="1">Ribonuclease H1 N-terminal domain-containing protein</fullName>
    </recommendedName>
</protein>
<dbReference type="Gene3D" id="3.40.970.10">
    <property type="entry name" value="Ribonuclease H1, N-terminal domain"/>
    <property type="match status" value="1"/>
</dbReference>
<reference evidence="3" key="1">
    <citation type="journal article" date="2014" name="Proc. Natl. Acad. Sci. U.S.A.">
        <title>Extensive sampling of basidiomycete genomes demonstrates inadequacy of the white-rot/brown-rot paradigm for wood decay fungi.</title>
        <authorList>
            <person name="Riley R."/>
            <person name="Salamov A.A."/>
            <person name="Brown D.W."/>
            <person name="Nagy L.G."/>
            <person name="Floudas D."/>
            <person name="Held B.W."/>
            <person name="Levasseur A."/>
            <person name="Lombard V."/>
            <person name="Morin E."/>
            <person name="Otillar R."/>
            <person name="Lindquist E.A."/>
            <person name="Sun H."/>
            <person name="LaButti K.M."/>
            <person name="Schmutz J."/>
            <person name="Jabbour D."/>
            <person name="Luo H."/>
            <person name="Baker S.E."/>
            <person name="Pisabarro A.G."/>
            <person name="Walton J.D."/>
            <person name="Blanchette R.A."/>
            <person name="Henrissat B."/>
            <person name="Martin F."/>
            <person name="Cullen D."/>
            <person name="Hibbett D.S."/>
            <person name="Grigoriev I.V."/>
        </authorList>
    </citation>
    <scope>NUCLEOTIDE SEQUENCE [LARGE SCALE GENOMIC DNA]</scope>
    <source>
        <strain evidence="3">CBS 339.88</strain>
    </source>
</reference>
<gene>
    <name evidence="2" type="ORF">GALMADRAFT_106291</name>
</gene>
<keyword evidence="3" id="KW-1185">Reference proteome</keyword>
<dbReference type="InterPro" id="IPR011320">
    <property type="entry name" value="RNase_H1_N"/>
</dbReference>
<name>A0A067SFU5_GALM3</name>
<organism evidence="2 3">
    <name type="scientific">Galerina marginata (strain CBS 339.88)</name>
    <dbReference type="NCBI Taxonomy" id="685588"/>
    <lineage>
        <taxon>Eukaryota</taxon>
        <taxon>Fungi</taxon>
        <taxon>Dikarya</taxon>
        <taxon>Basidiomycota</taxon>
        <taxon>Agaricomycotina</taxon>
        <taxon>Agaricomycetes</taxon>
        <taxon>Agaricomycetidae</taxon>
        <taxon>Agaricales</taxon>
        <taxon>Agaricineae</taxon>
        <taxon>Strophariaceae</taxon>
        <taxon>Galerina</taxon>
    </lineage>
</organism>